<dbReference type="AlphaFoldDB" id="A0A2W1NDC6"/>
<dbReference type="InterPro" id="IPR043519">
    <property type="entry name" value="NT_sf"/>
</dbReference>
<evidence type="ECO:0000259" key="1">
    <source>
        <dbReference type="Pfam" id="PF01909"/>
    </source>
</evidence>
<accession>A0A2W1NDC6</accession>
<dbReference type="InterPro" id="IPR002934">
    <property type="entry name" value="Polymerase_NTP_transf_dom"/>
</dbReference>
<evidence type="ECO:0000313" key="3">
    <source>
        <dbReference type="Proteomes" id="UP000214746"/>
    </source>
</evidence>
<proteinExistence type="predicted"/>
<dbReference type="EMBL" id="NHRJ02000004">
    <property type="protein sequence ID" value="PZE21101.1"/>
    <property type="molecule type" value="Genomic_DNA"/>
</dbReference>
<keyword evidence="3" id="KW-1185">Reference proteome</keyword>
<sequence>MNEWERAVDIFLRDWRSKPEVIGAMVCGSYITGNPSPRSDIDVHIILSDAVDWRERGNRICRGFLIEYFANTPKQIRGYFQEDFNDRRTMSMVQFITGSIVFDTAGVIGQLRREAQEWRERQHTGLTEASLELKKYAIWDTLDNLYDCFEGQRADFHFSYHNSLMRLFKEYCEVLQLEPIPYYQIYSYLSDSMYLAKYLKSRFPDEAFKHMFIQALQEADRNKMMQYYDRLSQHVLTQMGGFDIDGWTLRSPTEV</sequence>
<dbReference type="OrthoDB" id="43980at2"/>
<reference evidence="2" key="1">
    <citation type="submission" date="2018-06" db="EMBL/GenBank/DDBJ databases">
        <title>Paenibacillus xerothermodurans sp. nov. an extremely dry heat resistant spore forming bacterium isolated from the soil of Cape Canaveral, Florida.</title>
        <authorList>
            <person name="Seuylemezian A."/>
            <person name="Kaur N."/>
            <person name="Patil P."/>
            <person name="Patil P."/>
            <person name="Mayilraj S."/>
            <person name="Vaishampayan P."/>
        </authorList>
    </citation>
    <scope>NUCLEOTIDE SEQUENCE [LARGE SCALE GENOMIC DNA]</scope>
    <source>
        <strain evidence="2">ATCC 27380</strain>
    </source>
</reference>
<dbReference type="SUPFAM" id="SSF81301">
    <property type="entry name" value="Nucleotidyltransferase"/>
    <property type="match status" value="1"/>
</dbReference>
<gene>
    <name evidence="2" type="ORF">CBW46_010520</name>
</gene>
<dbReference type="RefSeq" id="WP_089199957.1">
    <property type="nucleotide sequence ID" value="NZ_NHRJ02000004.1"/>
</dbReference>
<name>A0A2W1NDC6_PAEXE</name>
<dbReference type="Pfam" id="PF01909">
    <property type="entry name" value="NTP_transf_2"/>
    <property type="match status" value="1"/>
</dbReference>
<dbReference type="GO" id="GO:0016779">
    <property type="term" value="F:nucleotidyltransferase activity"/>
    <property type="evidence" value="ECO:0007669"/>
    <property type="project" value="InterPro"/>
</dbReference>
<feature type="domain" description="Polymerase nucleotidyl transferase" evidence="1">
    <location>
        <begin position="10"/>
        <end position="53"/>
    </location>
</feature>
<dbReference type="Proteomes" id="UP000214746">
    <property type="component" value="Unassembled WGS sequence"/>
</dbReference>
<evidence type="ECO:0000313" key="2">
    <source>
        <dbReference type="EMBL" id="PZE21101.1"/>
    </source>
</evidence>
<dbReference type="Gene3D" id="3.30.460.10">
    <property type="entry name" value="Beta Polymerase, domain 2"/>
    <property type="match status" value="1"/>
</dbReference>
<protein>
    <recommendedName>
        <fullName evidence="1">Polymerase nucleotidyl transferase domain-containing protein</fullName>
    </recommendedName>
</protein>
<comment type="caution">
    <text evidence="2">The sequence shown here is derived from an EMBL/GenBank/DDBJ whole genome shotgun (WGS) entry which is preliminary data.</text>
</comment>
<organism evidence="2 3">
    <name type="scientific">Paenibacillus xerothermodurans</name>
    <dbReference type="NCBI Taxonomy" id="1977292"/>
    <lineage>
        <taxon>Bacteria</taxon>
        <taxon>Bacillati</taxon>
        <taxon>Bacillota</taxon>
        <taxon>Bacilli</taxon>
        <taxon>Bacillales</taxon>
        <taxon>Paenibacillaceae</taxon>
        <taxon>Paenibacillus</taxon>
    </lineage>
</organism>